<proteinExistence type="predicted"/>
<comment type="caution">
    <text evidence="2">The sequence shown here is derived from an EMBL/GenBank/DDBJ whole genome shotgun (WGS) entry which is preliminary data.</text>
</comment>
<sequence length="85" mass="9990">MRRSRNARQYANDALKHTTRDGSAYRDDRLEQQRQRLERRLSWAFQRGDVAGVERIERRLDALADEALGDVEPGRTAGPIERPRW</sequence>
<keyword evidence="3" id="KW-1185">Reference proteome</keyword>
<feature type="region of interest" description="Disordered" evidence="1">
    <location>
        <begin position="1"/>
        <end position="28"/>
    </location>
</feature>
<dbReference type="RefSeq" id="WP_179930152.1">
    <property type="nucleotide sequence ID" value="NZ_JACCDF010000006.1"/>
</dbReference>
<evidence type="ECO:0000256" key="1">
    <source>
        <dbReference type="SAM" id="MobiDB-lite"/>
    </source>
</evidence>
<reference evidence="2 3" key="1">
    <citation type="journal article" date="2015" name="Int. J. Syst. Evol. Microbiol.">
        <title>Halomonas salicampi sp. nov., a halotolerant and alkalitolerant bacterium isolated from a saltern soil.</title>
        <authorList>
            <person name="Lee J.C."/>
            <person name="Kim Y.S."/>
            <person name="Yun B.S."/>
            <person name="Whang K.S."/>
        </authorList>
    </citation>
    <scope>NUCLEOTIDE SEQUENCE [LARGE SCALE GENOMIC DNA]</scope>
    <source>
        <strain evidence="2 3">BH103</strain>
    </source>
</reference>
<gene>
    <name evidence="2" type="ORF">HZS81_08640</name>
</gene>
<dbReference type="Proteomes" id="UP000586119">
    <property type="component" value="Unassembled WGS sequence"/>
</dbReference>
<feature type="compositionally biased region" description="Basic and acidic residues" evidence="1">
    <location>
        <begin position="14"/>
        <end position="28"/>
    </location>
</feature>
<evidence type="ECO:0000313" key="3">
    <source>
        <dbReference type="Proteomes" id="UP000586119"/>
    </source>
</evidence>
<dbReference type="EMBL" id="JACCDF010000006">
    <property type="protein sequence ID" value="NYS60825.1"/>
    <property type="molecule type" value="Genomic_DNA"/>
</dbReference>
<protein>
    <submittedName>
        <fullName evidence="2">Uncharacterized protein</fullName>
    </submittedName>
</protein>
<evidence type="ECO:0000313" key="2">
    <source>
        <dbReference type="EMBL" id="NYS60825.1"/>
    </source>
</evidence>
<accession>A0A7Z0LKV2</accession>
<name>A0A7Z0LKV2_9GAMM</name>
<organism evidence="2 3">
    <name type="scientific">Vreelandella salicampi</name>
    <dbReference type="NCBI Taxonomy" id="1449798"/>
    <lineage>
        <taxon>Bacteria</taxon>
        <taxon>Pseudomonadati</taxon>
        <taxon>Pseudomonadota</taxon>
        <taxon>Gammaproteobacteria</taxon>
        <taxon>Oceanospirillales</taxon>
        <taxon>Halomonadaceae</taxon>
        <taxon>Vreelandella</taxon>
    </lineage>
</organism>
<dbReference type="AlphaFoldDB" id="A0A7Z0LKV2"/>